<name>A0A0D7AY17_9AGAR</name>
<evidence type="ECO:0000256" key="2">
    <source>
        <dbReference type="SAM" id="Phobius"/>
    </source>
</evidence>
<feature type="region of interest" description="Disordered" evidence="1">
    <location>
        <begin position="301"/>
        <end position="371"/>
    </location>
</feature>
<evidence type="ECO:0000313" key="4">
    <source>
        <dbReference type="Proteomes" id="UP000054007"/>
    </source>
</evidence>
<evidence type="ECO:0000313" key="3">
    <source>
        <dbReference type="EMBL" id="KIY62166.1"/>
    </source>
</evidence>
<dbReference type="STRING" id="1314674.A0A0D7AY17"/>
<keyword evidence="2" id="KW-1133">Transmembrane helix</keyword>
<keyword evidence="2" id="KW-0812">Transmembrane</keyword>
<sequence length="451" mass="47516">MPIRENPPWPAQTPAPNVDLNHDSLSSSQASSSTPSNKRRSLKRRRTGAGVSLEHWGRQVVDQAAVEEAEYNCRVFSDNTVVTCFPTSDSTFPQHQYATVVWNSGLPEFTQTNKVNLYLFRGDSREPVLSLYNQTNPSGISGSTTALVDDTWFGSQGANWDGSDLNYTFYWVVTRNDTELTGSEATQAHFTAVQTTYADSVVSSMASASSASAASMSSLSASLTMSGQGASSTGPGGSGDGDGNGNGSGGDGNVQSGGNDGGFPHWAIAVIVVLGFLAIVTSCILAFFIMRRIRRRNAEYDSNRNSMGSSSPMMAHIGNTPGSPILATTPTAAAQEQQSSVGHGQRPPSIVSPDGASTVSRTGSAGDAGPFSGADAAIMADAFRKALRKPDFAGATVEEGESPDSNTRGELINRELADEGRDIRSVASSKGVRVETMSESGDTVHDSDYHR</sequence>
<feature type="compositionally biased region" description="Polar residues" evidence="1">
    <location>
        <begin position="303"/>
        <end position="312"/>
    </location>
</feature>
<feature type="compositionally biased region" description="Gly residues" evidence="1">
    <location>
        <begin position="234"/>
        <end position="252"/>
    </location>
</feature>
<protein>
    <submittedName>
        <fullName evidence="3">Uncharacterized protein</fullName>
    </submittedName>
</protein>
<dbReference type="AlphaFoldDB" id="A0A0D7AY17"/>
<keyword evidence="4" id="KW-1185">Reference proteome</keyword>
<feature type="transmembrane region" description="Helical" evidence="2">
    <location>
        <begin position="266"/>
        <end position="289"/>
    </location>
</feature>
<accession>A0A0D7AY17</accession>
<feature type="region of interest" description="Disordered" evidence="1">
    <location>
        <begin position="1"/>
        <end position="49"/>
    </location>
</feature>
<feature type="compositionally biased region" description="Low complexity" evidence="1">
    <location>
        <begin position="24"/>
        <end position="36"/>
    </location>
</feature>
<dbReference type="EMBL" id="KN880816">
    <property type="protein sequence ID" value="KIY62166.1"/>
    <property type="molecule type" value="Genomic_DNA"/>
</dbReference>
<feature type="region of interest" description="Disordered" evidence="1">
    <location>
        <begin position="394"/>
        <end position="451"/>
    </location>
</feature>
<feature type="compositionally biased region" description="Low complexity" evidence="1">
    <location>
        <begin position="327"/>
        <end position="338"/>
    </location>
</feature>
<dbReference type="OrthoDB" id="2278929at2759"/>
<feature type="compositionally biased region" description="Basic and acidic residues" evidence="1">
    <location>
        <begin position="442"/>
        <end position="451"/>
    </location>
</feature>
<keyword evidence="2" id="KW-0472">Membrane</keyword>
<dbReference type="Proteomes" id="UP000054007">
    <property type="component" value="Unassembled WGS sequence"/>
</dbReference>
<gene>
    <name evidence="3" type="ORF">CYLTODRAFT_361895</name>
</gene>
<feature type="compositionally biased region" description="Basic residues" evidence="1">
    <location>
        <begin position="37"/>
        <end position="47"/>
    </location>
</feature>
<reference evidence="3 4" key="1">
    <citation type="journal article" date="2015" name="Fungal Genet. Biol.">
        <title>Evolution of novel wood decay mechanisms in Agaricales revealed by the genome sequences of Fistulina hepatica and Cylindrobasidium torrendii.</title>
        <authorList>
            <person name="Floudas D."/>
            <person name="Held B.W."/>
            <person name="Riley R."/>
            <person name="Nagy L.G."/>
            <person name="Koehler G."/>
            <person name="Ransdell A.S."/>
            <person name="Younus H."/>
            <person name="Chow J."/>
            <person name="Chiniquy J."/>
            <person name="Lipzen A."/>
            <person name="Tritt A."/>
            <person name="Sun H."/>
            <person name="Haridas S."/>
            <person name="LaButti K."/>
            <person name="Ohm R.A."/>
            <person name="Kues U."/>
            <person name="Blanchette R.A."/>
            <person name="Grigoriev I.V."/>
            <person name="Minto R.E."/>
            <person name="Hibbett D.S."/>
        </authorList>
    </citation>
    <scope>NUCLEOTIDE SEQUENCE [LARGE SCALE GENOMIC DNA]</scope>
    <source>
        <strain evidence="3 4">FP15055 ss-10</strain>
    </source>
</reference>
<feature type="compositionally biased region" description="Pro residues" evidence="1">
    <location>
        <begin position="1"/>
        <end position="13"/>
    </location>
</feature>
<feature type="region of interest" description="Disordered" evidence="1">
    <location>
        <begin position="225"/>
        <end position="258"/>
    </location>
</feature>
<organism evidence="3 4">
    <name type="scientific">Cylindrobasidium torrendii FP15055 ss-10</name>
    <dbReference type="NCBI Taxonomy" id="1314674"/>
    <lineage>
        <taxon>Eukaryota</taxon>
        <taxon>Fungi</taxon>
        <taxon>Dikarya</taxon>
        <taxon>Basidiomycota</taxon>
        <taxon>Agaricomycotina</taxon>
        <taxon>Agaricomycetes</taxon>
        <taxon>Agaricomycetidae</taxon>
        <taxon>Agaricales</taxon>
        <taxon>Marasmiineae</taxon>
        <taxon>Physalacriaceae</taxon>
        <taxon>Cylindrobasidium</taxon>
    </lineage>
</organism>
<evidence type="ECO:0000256" key="1">
    <source>
        <dbReference type="SAM" id="MobiDB-lite"/>
    </source>
</evidence>
<feature type="compositionally biased region" description="Basic and acidic residues" evidence="1">
    <location>
        <begin position="411"/>
        <end position="424"/>
    </location>
</feature>
<proteinExistence type="predicted"/>